<proteinExistence type="inferred from homology"/>
<name>A0A917V1K1_9HYPH</name>
<dbReference type="SUPFAM" id="SSF50118">
    <property type="entry name" value="Cell growth inhibitor/plasmid maintenance toxic component"/>
    <property type="match status" value="1"/>
</dbReference>
<dbReference type="AlphaFoldDB" id="A0A917V1K1"/>
<dbReference type="InterPro" id="IPR003477">
    <property type="entry name" value="PemK-like"/>
</dbReference>
<keyword evidence="1" id="KW-0378">Hydrolase</keyword>
<dbReference type="Gene3D" id="2.30.30.110">
    <property type="match status" value="1"/>
</dbReference>
<gene>
    <name evidence="2" type="ORF">GCM10011322_03620</name>
</gene>
<dbReference type="GO" id="GO:0016075">
    <property type="term" value="P:rRNA catabolic process"/>
    <property type="evidence" value="ECO:0007669"/>
    <property type="project" value="TreeGrafter"/>
</dbReference>
<dbReference type="GO" id="GO:0004521">
    <property type="term" value="F:RNA endonuclease activity"/>
    <property type="evidence" value="ECO:0007669"/>
    <property type="project" value="TreeGrafter"/>
</dbReference>
<evidence type="ECO:0000256" key="1">
    <source>
        <dbReference type="PIRNR" id="PIRNR033490"/>
    </source>
</evidence>
<comment type="similarity">
    <text evidence="1">Belongs to the PemK/MazF family.</text>
</comment>
<keyword evidence="1" id="KW-0255">Endonuclease</keyword>
<organism evidence="2 3">
    <name type="scientific">Salinarimonas ramus</name>
    <dbReference type="NCBI Taxonomy" id="690164"/>
    <lineage>
        <taxon>Bacteria</taxon>
        <taxon>Pseudomonadati</taxon>
        <taxon>Pseudomonadota</taxon>
        <taxon>Alphaproteobacteria</taxon>
        <taxon>Hyphomicrobiales</taxon>
        <taxon>Salinarimonadaceae</taxon>
        <taxon>Salinarimonas</taxon>
    </lineage>
</organism>
<dbReference type="PANTHER" id="PTHR33988">
    <property type="entry name" value="ENDORIBONUCLEASE MAZF-RELATED"/>
    <property type="match status" value="1"/>
</dbReference>
<dbReference type="EMBL" id="BMMF01000001">
    <property type="protein sequence ID" value="GGK20210.1"/>
    <property type="molecule type" value="Genomic_DNA"/>
</dbReference>
<evidence type="ECO:0000313" key="3">
    <source>
        <dbReference type="Proteomes" id="UP000600449"/>
    </source>
</evidence>
<comment type="caution">
    <text evidence="2">The sequence shown here is derived from an EMBL/GenBank/DDBJ whole genome shotgun (WGS) entry which is preliminary data.</text>
</comment>
<accession>A0A917V1K1</accession>
<dbReference type="EC" id="3.1.-.-" evidence="1"/>
<keyword evidence="3" id="KW-1185">Reference proteome</keyword>
<protein>
    <recommendedName>
        <fullName evidence="1">mRNA interferase</fullName>
        <ecNumber evidence="1">3.1.-.-</ecNumber>
    </recommendedName>
</protein>
<dbReference type="Pfam" id="PF02452">
    <property type="entry name" value="PemK_toxin"/>
    <property type="match status" value="1"/>
</dbReference>
<dbReference type="Proteomes" id="UP000600449">
    <property type="component" value="Unassembled WGS sequence"/>
</dbReference>
<dbReference type="GO" id="GO:0016787">
    <property type="term" value="F:hydrolase activity"/>
    <property type="evidence" value="ECO:0007669"/>
    <property type="project" value="UniProtKB-KW"/>
</dbReference>
<dbReference type="GO" id="GO:0006402">
    <property type="term" value="P:mRNA catabolic process"/>
    <property type="evidence" value="ECO:0007669"/>
    <property type="project" value="TreeGrafter"/>
</dbReference>
<sequence length="110" mass="12658">MVTSFRRFDVYLVQLDPTVGSEIRKTRPCLIISPDDLNRHIRTVIVAPMTSGHRDYPFRVNVVFQGKEGQVVLDQIRTVDKSRLVTRLGRLPEARAKSVADLLVEMFLYE</sequence>
<evidence type="ECO:0000313" key="2">
    <source>
        <dbReference type="EMBL" id="GGK20210.1"/>
    </source>
</evidence>
<reference evidence="2 3" key="1">
    <citation type="journal article" date="2014" name="Int. J. Syst. Evol. Microbiol.">
        <title>Complete genome sequence of Corynebacterium casei LMG S-19264T (=DSM 44701T), isolated from a smear-ripened cheese.</title>
        <authorList>
            <consortium name="US DOE Joint Genome Institute (JGI-PGF)"/>
            <person name="Walter F."/>
            <person name="Albersmeier A."/>
            <person name="Kalinowski J."/>
            <person name="Ruckert C."/>
        </authorList>
    </citation>
    <scope>NUCLEOTIDE SEQUENCE [LARGE SCALE GENOMIC DNA]</scope>
    <source>
        <strain evidence="2 3">CGMCC 1.9161</strain>
    </source>
</reference>
<keyword evidence="1" id="KW-0540">Nuclease</keyword>
<dbReference type="InterPro" id="IPR011067">
    <property type="entry name" value="Plasmid_toxin/cell-grow_inhib"/>
</dbReference>
<dbReference type="GO" id="GO:0003677">
    <property type="term" value="F:DNA binding"/>
    <property type="evidence" value="ECO:0007669"/>
    <property type="project" value="InterPro"/>
</dbReference>
<comment type="function">
    <text evidence="1">Toxic component of a type II toxin-antitoxin (TA) system.</text>
</comment>
<dbReference type="PANTHER" id="PTHR33988:SF2">
    <property type="entry name" value="ENDORIBONUCLEASE MAZF"/>
    <property type="match status" value="1"/>
</dbReference>
<dbReference type="PIRSF" id="PIRSF033490">
    <property type="entry name" value="MazF"/>
    <property type="match status" value="1"/>
</dbReference>